<evidence type="ECO:0000256" key="1">
    <source>
        <dbReference type="SAM" id="Phobius"/>
    </source>
</evidence>
<evidence type="ECO:0000313" key="4">
    <source>
        <dbReference type="Proteomes" id="UP001569963"/>
    </source>
</evidence>
<keyword evidence="4" id="KW-1185">Reference proteome</keyword>
<gene>
    <name evidence="3" type="ORF">SM611_36825</name>
</gene>
<dbReference type="Proteomes" id="UP001569963">
    <property type="component" value="Unassembled WGS sequence"/>
</dbReference>
<sequence>MATPEEPARSRVRPAVALAVCAALWFVPTFGQPLTGPIADALRTLHLVSDGTDADAAWFIATLVLRWTAAALLLLFVLAVERRPLSSLGLARPRGKHLLLAASLALPVMMTGIAVQALLTGGRPDETTQTSQIVESLDLPQLAHLIVNAAIVEELFFRGMLIERTAELTGSTAVAVTVSFTLFVASHVPGSGWVSALTVVAAGTVLSTGLYAVTRNLYPCIAAHTVGNAPLLLSA</sequence>
<feature type="domain" description="CAAX prenyl protease 2/Lysostaphin resistance protein A-like" evidence="2">
    <location>
        <begin position="139"/>
        <end position="229"/>
    </location>
</feature>
<keyword evidence="1" id="KW-1133">Transmembrane helix</keyword>
<feature type="transmembrane region" description="Helical" evidence="1">
    <location>
        <begin position="192"/>
        <end position="213"/>
    </location>
</feature>
<keyword evidence="1" id="KW-0472">Membrane</keyword>
<reference evidence="3 4" key="1">
    <citation type="submission" date="2023-11" db="EMBL/GenBank/DDBJ databases">
        <title>Actinomadura monticuli sp. nov., isolated from volcanic ash.</title>
        <authorList>
            <person name="Lee S.D."/>
            <person name="Yang H."/>
            <person name="Kim I.S."/>
        </authorList>
    </citation>
    <scope>NUCLEOTIDE SEQUENCE [LARGE SCALE GENOMIC DNA]</scope>
    <source>
        <strain evidence="3 4">DLS-62</strain>
    </source>
</reference>
<dbReference type="PANTHER" id="PTHR36435">
    <property type="entry name" value="SLR1288 PROTEIN"/>
    <property type="match status" value="1"/>
</dbReference>
<feature type="transmembrane region" description="Helical" evidence="1">
    <location>
        <begin position="98"/>
        <end position="119"/>
    </location>
</feature>
<dbReference type="PANTHER" id="PTHR36435:SF1">
    <property type="entry name" value="CAAX AMINO TERMINAL PROTEASE FAMILY PROTEIN"/>
    <property type="match status" value="1"/>
</dbReference>
<dbReference type="RefSeq" id="WP_371955059.1">
    <property type="nucleotide sequence ID" value="NZ_JAXCEI010000032.1"/>
</dbReference>
<feature type="transmembrane region" description="Helical" evidence="1">
    <location>
        <begin position="55"/>
        <end position="78"/>
    </location>
</feature>
<dbReference type="EC" id="3.4.-.-" evidence="3"/>
<accession>A0ABV4QN63</accession>
<dbReference type="EMBL" id="JAXCEI010000032">
    <property type="protein sequence ID" value="MFA1544521.1"/>
    <property type="molecule type" value="Genomic_DNA"/>
</dbReference>
<dbReference type="InterPro" id="IPR003675">
    <property type="entry name" value="Rce1/LyrA-like_dom"/>
</dbReference>
<protein>
    <submittedName>
        <fullName evidence="3">CPBP family intramembrane glutamic endopeptidase</fullName>
        <ecNumber evidence="3">3.4.-.-</ecNumber>
    </submittedName>
</protein>
<keyword evidence="3" id="KW-0378">Hydrolase</keyword>
<proteinExistence type="predicted"/>
<evidence type="ECO:0000313" key="3">
    <source>
        <dbReference type="EMBL" id="MFA1544521.1"/>
    </source>
</evidence>
<name>A0ABV4QN63_9ACTN</name>
<dbReference type="Pfam" id="PF02517">
    <property type="entry name" value="Rce1-like"/>
    <property type="match status" value="1"/>
</dbReference>
<dbReference type="GO" id="GO:0016787">
    <property type="term" value="F:hydrolase activity"/>
    <property type="evidence" value="ECO:0007669"/>
    <property type="project" value="UniProtKB-KW"/>
</dbReference>
<dbReference type="InterPro" id="IPR052710">
    <property type="entry name" value="CAAX_protease"/>
</dbReference>
<evidence type="ECO:0000259" key="2">
    <source>
        <dbReference type="Pfam" id="PF02517"/>
    </source>
</evidence>
<organism evidence="3 4">
    <name type="scientific">Actinomadura monticuli</name>
    <dbReference type="NCBI Taxonomy" id="3097367"/>
    <lineage>
        <taxon>Bacteria</taxon>
        <taxon>Bacillati</taxon>
        <taxon>Actinomycetota</taxon>
        <taxon>Actinomycetes</taxon>
        <taxon>Streptosporangiales</taxon>
        <taxon>Thermomonosporaceae</taxon>
        <taxon>Actinomadura</taxon>
    </lineage>
</organism>
<keyword evidence="1" id="KW-0812">Transmembrane</keyword>
<comment type="caution">
    <text evidence="3">The sequence shown here is derived from an EMBL/GenBank/DDBJ whole genome shotgun (WGS) entry which is preliminary data.</text>
</comment>